<dbReference type="STRING" id="502779.C1H3X7"/>
<keyword evidence="7" id="KW-1185">Reference proteome</keyword>
<dbReference type="InterPro" id="IPR009071">
    <property type="entry name" value="HMG_box_dom"/>
</dbReference>
<dbReference type="Gene3D" id="1.10.150.50">
    <property type="entry name" value="Transcription Factor, Ets-1"/>
    <property type="match status" value="1"/>
</dbReference>
<dbReference type="GeneID" id="9095868"/>
<dbReference type="SUPFAM" id="SSF47769">
    <property type="entry name" value="SAM/Pointed domain"/>
    <property type="match status" value="1"/>
</dbReference>
<dbReference type="AlphaFoldDB" id="C1H3X7"/>
<sequence>MEDLAVVFHELGMTQYLPRFIGNGFETWNDVLEITEIDLYGFNKSLLALNVMQRLQQRVAKERNDFRNRPAQQGEYSNCSKQKRRYQWHPKPDPNAPKKPLTAYAVFANEKRAELQYKALSFPEMAIEIGRLWRELPENEKKIAQARATQAREKYKIALEEYENSDNYNTHVRYLDEWKARNSTDRSMEGKRSQSNTSSPQYVERSPVSTEISTESQLNHALRGGSLSNTLPNGWDSSDPCHLVEHIPDTFGWSLSHKNPHNQIGGDERLFNTAPSTLSSLERNMRNGDLEVEYEDDAMGCTSFWSAGSRH</sequence>
<keyword evidence="2 3" id="KW-0539">Nucleus</keyword>
<evidence type="ECO:0000313" key="6">
    <source>
        <dbReference type="EMBL" id="EEH34421.1"/>
    </source>
</evidence>
<feature type="region of interest" description="Disordered" evidence="4">
    <location>
        <begin position="182"/>
        <end position="211"/>
    </location>
</feature>
<feature type="compositionally biased region" description="Polar residues" evidence="4">
    <location>
        <begin position="193"/>
        <end position="211"/>
    </location>
</feature>
<dbReference type="EMBL" id="KN294005">
    <property type="protein sequence ID" value="EEH34421.1"/>
    <property type="molecule type" value="Genomic_DNA"/>
</dbReference>
<dbReference type="VEuPathDB" id="FungiDB:PAAG_05470"/>
<accession>C1H3X7</accession>
<evidence type="ECO:0000259" key="5">
    <source>
        <dbReference type="PROSITE" id="PS50118"/>
    </source>
</evidence>
<organism evidence="6 7">
    <name type="scientific">Paracoccidioides lutzii (strain ATCC MYA-826 / Pb01)</name>
    <name type="common">Paracoccidioides brasiliensis</name>
    <dbReference type="NCBI Taxonomy" id="502779"/>
    <lineage>
        <taxon>Eukaryota</taxon>
        <taxon>Fungi</taxon>
        <taxon>Dikarya</taxon>
        <taxon>Ascomycota</taxon>
        <taxon>Pezizomycotina</taxon>
        <taxon>Eurotiomycetes</taxon>
        <taxon>Eurotiomycetidae</taxon>
        <taxon>Onygenales</taxon>
        <taxon>Ajellomycetaceae</taxon>
        <taxon>Paracoccidioides</taxon>
    </lineage>
</organism>
<dbReference type="SUPFAM" id="SSF47095">
    <property type="entry name" value="HMG-box"/>
    <property type="match status" value="1"/>
</dbReference>
<dbReference type="Gene3D" id="1.10.30.10">
    <property type="entry name" value="High mobility group box domain"/>
    <property type="match status" value="1"/>
</dbReference>
<dbReference type="GO" id="GO:0003677">
    <property type="term" value="F:DNA binding"/>
    <property type="evidence" value="ECO:0007669"/>
    <property type="project" value="UniProtKB-UniRule"/>
</dbReference>
<dbReference type="GO" id="GO:0005634">
    <property type="term" value="C:nucleus"/>
    <property type="evidence" value="ECO:0007669"/>
    <property type="project" value="UniProtKB-UniRule"/>
</dbReference>
<dbReference type="GO" id="GO:0010468">
    <property type="term" value="P:regulation of gene expression"/>
    <property type="evidence" value="ECO:0007669"/>
    <property type="project" value="TreeGrafter"/>
</dbReference>
<keyword evidence="1 3" id="KW-0238">DNA-binding</keyword>
<dbReference type="PANTHER" id="PTHR46040">
    <property type="entry name" value="HIGH MOBILITY GROUP PROTEIN 2"/>
    <property type="match status" value="1"/>
</dbReference>
<reference evidence="6 7" key="1">
    <citation type="journal article" date="2011" name="PLoS Genet.">
        <title>Comparative genomic analysis of human fungal pathogens causing paracoccidioidomycosis.</title>
        <authorList>
            <person name="Desjardins C.A."/>
            <person name="Champion M.D."/>
            <person name="Holder J.W."/>
            <person name="Muszewska A."/>
            <person name="Goldberg J."/>
            <person name="Bailao A.M."/>
            <person name="Brigido M.M."/>
            <person name="Ferreira M.E."/>
            <person name="Garcia A.M."/>
            <person name="Grynberg M."/>
            <person name="Gujja S."/>
            <person name="Heiman D.I."/>
            <person name="Henn M.R."/>
            <person name="Kodira C.D."/>
            <person name="Leon-Narvaez H."/>
            <person name="Longo L.V."/>
            <person name="Ma L.J."/>
            <person name="Malavazi I."/>
            <person name="Matsuo A.L."/>
            <person name="Morais F.V."/>
            <person name="Pereira M."/>
            <person name="Rodriguez-Brito S."/>
            <person name="Sakthikumar S."/>
            <person name="Salem-Izacc S.M."/>
            <person name="Sykes S.M."/>
            <person name="Teixeira M.M."/>
            <person name="Vallejo M.C."/>
            <person name="Walter M.E."/>
            <person name="Yandava C."/>
            <person name="Young S."/>
            <person name="Zeng Q."/>
            <person name="Zucker J."/>
            <person name="Felipe M.S."/>
            <person name="Goldman G.H."/>
            <person name="Haas B.J."/>
            <person name="McEwen J.G."/>
            <person name="Nino-Vega G."/>
            <person name="Puccia R."/>
            <person name="San-Blas G."/>
            <person name="Soares C.M."/>
            <person name="Birren B.W."/>
            <person name="Cuomo C.A."/>
        </authorList>
    </citation>
    <scope>NUCLEOTIDE SEQUENCE [LARGE SCALE GENOMIC DNA]</scope>
    <source>
        <strain evidence="7">ATCC MYA-826 / Pb01</strain>
    </source>
</reference>
<dbReference type="KEGG" id="pbl:PAAG_05470"/>
<gene>
    <name evidence="6" type="ORF">PAAG_05470</name>
</gene>
<feature type="domain" description="HMG box" evidence="5">
    <location>
        <begin position="97"/>
        <end position="163"/>
    </location>
</feature>
<name>C1H3X7_PARBA</name>
<feature type="compositionally biased region" description="Polar residues" evidence="4">
    <location>
        <begin position="70"/>
        <end position="80"/>
    </location>
</feature>
<dbReference type="PANTHER" id="PTHR46040:SF3">
    <property type="entry name" value="HIGH MOBILITY GROUP PROTEIN 2"/>
    <property type="match status" value="1"/>
</dbReference>
<feature type="region of interest" description="Disordered" evidence="4">
    <location>
        <begin position="64"/>
        <end position="99"/>
    </location>
</feature>
<dbReference type="InterPro" id="IPR036910">
    <property type="entry name" value="HMG_box_dom_sf"/>
</dbReference>
<evidence type="ECO:0000256" key="3">
    <source>
        <dbReference type="PROSITE-ProRule" id="PRU00267"/>
    </source>
</evidence>
<dbReference type="OrthoDB" id="1919336at2759"/>
<dbReference type="InterPro" id="IPR013761">
    <property type="entry name" value="SAM/pointed_sf"/>
</dbReference>
<evidence type="ECO:0000256" key="4">
    <source>
        <dbReference type="SAM" id="MobiDB-lite"/>
    </source>
</evidence>
<evidence type="ECO:0000256" key="2">
    <source>
        <dbReference type="ARBA" id="ARBA00023242"/>
    </source>
</evidence>
<dbReference type="HOGENOM" id="CLU_077729_0_0_1"/>
<evidence type="ECO:0000313" key="7">
    <source>
        <dbReference type="Proteomes" id="UP000002059"/>
    </source>
</evidence>
<dbReference type="SMART" id="SM00398">
    <property type="entry name" value="HMG"/>
    <property type="match status" value="1"/>
</dbReference>
<dbReference type="eggNOG" id="KOG0381">
    <property type="taxonomic scope" value="Eukaryota"/>
</dbReference>
<dbReference type="OMA" id="QYVERSP"/>
<dbReference type="RefSeq" id="XP_002792741.1">
    <property type="nucleotide sequence ID" value="XM_002792695.1"/>
</dbReference>
<dbReference type="InterPro" id="IPR051965">
    <property type="entry name" value="ChromReg_NeuronalGeneExpr"/>
</dbReference>
<feature type="DNA-binding region" description="HMG box" evidence="3">
    <location>
        <begin position="97"/>
        <end position="163"/>
    </location>
</feature>
<evidence type="ECO:0000256" key="1">
    <source>
        <dbReference type="ARBA" id="ARBA00023125"/>
    </source>
</evidence>
<protein>
    <recommendedName>
        <fullName evidence="5">HMG box domain-containing protein</fullName>
    </recommendedName>
</protein>
<dbReference type="Pfam" id="PF00505">
    <property type="entry name" value="HMG_box"/>
    <property type="match status" value="1"/>
</dbReference>
<dbReference type="PROSITE" id="PS50118">
    <property type="entry name" value="HMG_BOX_2"/>
    <property type="match status" value="1"/>
</dbReference>
<dbReference type="Proteomes" id="UP000002059">
    <property type="component" value="Partially assembled WGS sequence"/>
</dbReference>
<proteinExistence type="predicted"/>
<feature type="compositionally biased region" description="Basic and acidic residues" evidence="4">
    <location>
        <begin position="182"/>
        <end position="192"/>
    </location>
</feature>